<proteinExistence type="predicted"/>
<name>A0A6A4P9C0_LUPAL</name>
<sequence length="73" mass="8610">MGESTLWRLGNPGTRICHTSQSTKLIFRVRLQVEFRRGRKTKGRLQNHELHLWDSYEGFPFSSFISKPNSERC</sequence>
<evidence type="ECO:0000313" key="2">
    <source>
        <dbReference type="Proteomes" id="UP000447434"/>
    </source>
</evidence>
<reference evidence="2" key="1">
    <citation type="journal article" date="2020" name="Nat. Commun.">
        <title>Genome sequence of the cluster root forming white lupin.</title>
        <authorList>
            <person name="Hufnagel B."/>
            <person name="Marques A."/>
            <person name="Soriano A."/>
            <person name="Marques L."/>
            <person name="Divol F."/>
            <person name="Doumas P."/>
            <person name="Sallet E."/>
            <person name="Mancinotti D."/>
            <person name="Carrere S."/>
            <person name="Marande W."/>
            <person name="Arribat S."/>
            <person name="Keller J."/>
            <person name="Huneau C."/>
            <person name="Blein T."/>
            <person name="Aime D."/>
            <person name="Laguerre M."/>
            <person name="Taylor J."/>
            <person name="Schubert V."/>
            <person name="Nelson M."/>
            <person name="Geu-Flores F."/>
            <person name="Crespi M."/>
            <person name="Gallardo-Guerrero K."/>
            <person name="Delaux P.-M."/>
            <person name="Salse J."/>
            <person name="Berges H."/>
            <person name="Guyot R."/>
            <person name="Gouzy J."/>
            <person name="Peret B."/>
        </authorList>
    </citation>
    <scope>NUCLEOTIDE SEQUENCE [LARGE SCALE GENOMIC DNA]</scope>
    <source>
        <strain evidence="2">cv. Amiga</strain>
    </source>
</reference>
<dbReference type="Proteomes" id="UP000447434">
    <property type="component" value="Chromosome 17"/>
</dbReference>
<organism evidence="1 2">
    <name type="scientific">Lupinus albus</name>
    <name type="common">White lupine</name>
    <name type="synonym">Lupinus termis</name>
    <dbReference type="NCBI Taxonomy" id="3870"/>
    <lineage>
        <taxon>Eukaryota</taxon>
        <taxon>Viridiplantae</taxon>
        <taxon>Streptophyta</taxon>
        <taxon>Embryophyta</taxon>
        <taxon>Tracheophyta</taxon>
        <taxon>Spermatophyta</taxon>
        <taxon>Magnoliopsida</taxon>
        <taxon>eudicotyledons</taxon>
        <taxon>Gunneridae</taxon>
        <taxon>Pentapetalae</taxon>
        <taxon>rosids</taxon>
        <taxon>fabids</taxon>
        <taxon>Fabales</taxon>
        <taxon>Fabaceae</taxon>
        <taxon>Papilionoideae</taxon>
        <taxon>50 kb inversion clade</taxon>
        <taxon>genistoids sensu lato</taxon>
        <taxon>core genistoids</taxon>
        <taxon>Genisteae</taxon>
        <taxon>Lupinus</taxon>
    </lineage>
</organism>
<comment type="caution">
    <text evidence="1">The sequence shown here is derived from an EMBL/GenBank/DDBJ whole genome shotgun (WGS) entry which is preliminary data.</text>
</comment>
<dbReference type="AlphaFoldDB" id="A0A6A4P9C0"/>
<protein>
    <submittedName>
        <fullName evidence="1">Uncharacterized protein</fullName>
    </submittedName>
</protein>
<dbReference type="EMBL" id="WOCE01000017">
    <property type="protein sequence ID" value="KAE9595477.1"/>
    <property type="molecule type" value="Genomic_DNA"/>
</dbReference>
<accession>A0A6A4P9C0</accession>
<gene>
    <name evidence="1" type="ORF">Lalb_Chr17g0339211</name>
</gene>
<keyword evidence="2" id="KW-1185">Reference proteome</keyword>
<evidence type="ECO:0000313" key="1">
    <source>
        <dbReference type="EMBL" id="KAE9595477.1"/>
    </source>
</evidence>